<reference evidence="1 2" key="1">
    <citation type="journal article" date="2016" name="Nat. Commun.">
        <title>Thousands of microbial genomes shed light on interconnected biogeochemical processes in an aquifer system.</title>
        <authorList>
            <person name="Anantharaman K."/>
            <person name="Brown C.T."/>
            <person name="Hug L.A."/>
            <person name="Sharon I."/>
            <person name="Castelle C.J."/>
            <person name="Probst A.J."/>
            <person name="Thomas B.C."/>
            <person name="Singh A."/>
            <person name="Wilkins M.J."/>
            <person name="Karaoz U."/>
            <person name="Brodie E.L."/>
            <person name="Williams K.H."/>
            <person name="Hubbard S.S."/>
            <person name="Banfield J.F."/>
        </authorList>
    </citation>
    <scope>NUCLEOTIDE SEQUENCE [LARGE SCALE GENOMIC DNA]</scope>
</reference>
<sequence length="308" mass="33882">MSKTKQEKKKGQNFLRPIIILAFIVIGFWLGSSNAQVKSFIAKFNPSPTPKAELTAEVLAEQVIPNKGYTVDLDWGNTGKKLVEAGGIDLEKYKENYSDKKYKDLLTYLTDDKKEGITINSDSAYFWVNTLWALGLTQKSDVLDKGVMGTEYKENVGNFASTGGWTLGSRDAVGLYSSAEIIPLTADQQKLVDKISQGIYRPCCDNPSSFPDCNHGMAILGLVELMVSQGFSQKEIYGASLAFNSYWFSQTYVELAYYFETKENTSWKDVDAKRALSAEFSSASGYSALKKKIGDIPGSQNIGASCGA</sequence>
<evidence type="ECO:0000313" key="1">
    <source>
        <dbReference type="EMBL" id="OGK17484.1"/>
    </source>
</evidence>
<proteinExistence type="predicted"/>
<comment type="caution">
    <text evidence="1">The sequence shown here is derived from an EMBL/GenBank/DDBJ whole genome shotgun (WGS) entry which is preliminary data.</text>
</comment>
<accession>A0A1F7GF21</accession>
<gene>
    <name evidence="1" type="ORF">A2774_05565</name>
</gene>
<dbReference type="Proteomes" id="UP000177208">
    <property type="component" value="Unassembled WGS sequence"/>
</dbReference>
<dbReference type="EMBL" id="MFZG01000006">
    <property type="protein sequence ID" value="OGK17484.1"/>
    <property type="molecule type" value="Genomic_DNA"/>
</dbReference>
<name>A0A1F7GF21_9BACT</name>
<organism evidence="1 2">
    <name type="scientific">Candidatus Roizmanbacteria bacterium RIFCSPHIGHO2_01_FULL_39_12c</name>
    <dbReference type="NCBI Taxonomy" id="1802031"/>
    <lineage>
        <taxon>Bacteria</taxon>
        <taxon>Candidatus Roizmaniibacteriota</taxon>
    </lineage>
</organism>
<protein>
    <submittedName>
        <fullName evidence="1">Uncharacterized protein</fullName>
    </submittedName>
</protein>
<dbReference type="AlphaFoldDB" id="A0A1F7GF21"/>
<evidence type="ECO:0000313" key="2">
    <source>
        <dbReference type="Proteomes" id="UP000177208"/>
    </source>
</evidence>